<dbReference type="Gene3D" id="3.30.70.100">
    <property type="match status" value="1"/>
</dbReference>
<dbReference type="SUPFAM" id="SSF54909">
    <property type="entry name" value="Dimeric alpha+beta barrel"/>
    <property type="match status" value="1"/>
</dbReference>
<gene>
    <name evidence="2" type="ORF">SAMN02745225_01527</name>
</gene>
<proteinExistence type="predicted"/>
<dbReference type="InterPro" id="IPR009799">
    <property type="entry name" value="EthD_dom"/>
</dbReference>
<dbReference type="Pfam" id="PF07110">
    <property type="entry name" value="EthD"/>
    <property type="match status" value="1"/>
</dbReference>
<dbReference type="NCBIfam" id="TIGR02118">
    <property type="entry name" value="EthD family reductase"/>
    <property type="match status" value="1"/>
</dbReference>
<dbReference type="InterPro" id="IPR011008">
    <property type="entry name" value="Dimeric_a/b-barrel"/>
</dbReference>
<sequence length="102" mass="11425">MVKLVALWGRLEDERSQEDFVEEYLKDHIPLVDKVPHLSSVTLSQIPKGPYSRLAELYFPDVASLQAALSSPEGTALVDHSKVLVDRYGVSLTNFVAVEENR</sequence>
<evidence type="ECO:0000259" key="1">
    <source>
        <dbReference type="Pfam" id="PF07110"/>
    </source>
</evidence>
<reference evidence="3" key="1">
    <citation type="submission" date="2016-11" db="EMBL/GenBank/DDBJ databases">
        <authorList>
            <person name="Varghese N."/>
            <person name="Submissions S."/>
        </authorList>
    </citation>
    <scope>NUCLEOTIDE SEQUENCE [LARGE SCALE GENOMIC DNA]</scope>
    <source>
        <strain evidence="3">DSM 19514</strain>
    </source>
</reference>
<keyword evidence="3" id="KW-1185">Reference proteome</keyword>
<dbReference type="AlphaFoldDB" id="A0A1M4W2U0"/>
<protein>
    <recommendedName>
        <fullName evidence="1">EthD domain-containing protein</fullName>
    </recommendedName>
</protein>
<dbReference type="RefSeq" id="WP_072790845.1">
    <property type="nucleotide sequence ID" value="NZ_FQUL01000021.1"/>
</dbReference>
<dbReference type="Proteomes" id="UP000184295">
    <property type="component" value="Unassembled WGS sequence"/>
</dbReference>
<evidence type="ECO:0000313" key="3">
    <source>
        <dbReference type="Proteomes" id="UP000184295"/>
    </source>
</evidence>
<name>A0A1M4W2U0_9ACTN</name>
<evidence type="ECO:0000313" key="2">
    <source>
        <dbReference type="EMBL" id="SHE75519.1"/>
    </source>
</evidence>
<dbReference type="OrthoDB" id="5294870at2"/>
<accession>A0A1M4W2U0</accession>
<dbReference type="GO" id="GO:0016491">
    <property type="term" value="F:oxidoreductase activity"/>
    <property type="evidence" value="ECO:0007669"/>
    <property type="project" value="InterPro"/>
</dbReference>
<organism evidence="2 3">
    <name type="scientific">Ferrithrix thermotolerans DSM 19514</name>
    <dbReference type="NCBI Taxonomy" id="1121881"/>
    <lineage>
        <taxon>Bacteria</taxon>
        <taxon>Bacillati</taxon>
        <taxon>Actinomycetota</taxon>
        <taxon>Acidimicrobiia</taxon>
        <taxon>Acidimicrobiales</taxon>
        <taxon>Acidimicrobiaceae</taxon>
        <taxon>Ferrithrix</taxon>
    </lineage>
</organism>
<dbReference type="STRING" id="1121881.SAMN02745225_01527"/>
<feature type="domain" description="EthD" evidence="1">
    <location>
        <begin position="16"/>
        <end position="86"/>
    </location>
</feature>
<dbReference type="EMBL" id="FQUL01000021">
    <property type="protein sequence ID" value="SHE75519.1"/>
    <property type="molecule type" value="Genomic_DNA"/>
</dbReference>